<evidence type="ECO:0000259" key="6">
    <source>
        <dbReference type="Pfam" id="PF16177"/>
    </source>
</evidence>
<dbReference type="GO" id="GO:0005524">
    <property type="term" value="F:ATP binding"/>
    <property type="evidence" value="ECO:0007669"/>
    <property type="project" value="UniProtKB-KW"/>
</dbReference>
<dbReference type="EMBL" id="PJMY01000003">
    <property type="protein sequence ID" value="PKV92708.1"/>
    <property type="molecule type" value="Genomic_DNA"/>
</dbReference>
<dbReference type="AlphaFoldDB" id="A0A2N3WFQ7"/>
<dbReference type="NCBIfam" id="NF002937">
    <property type="entry name" value="PRK03584.1"/>
    <property type="match status" value="1"/>
</dbReference>
<evidence type="ECO:0000313" key="8">
    <source>
        <dbReference type="Proteomes" id="UP000233750"/>
    </source>
</evidence>
<evidence type="ECO:0000256" key="4">
    <source>
        <dbReference type="ARBA" id="ARBA00022840"/>
    </source>
</evidence>
<name>A0A2N3WFQ7_9PSEU</name>
<dbReference type="NCBIfam" id="TIGR01217">
    <property type="entry name" value="ac_ac_CoA_syn"/>
    <property type="match status" value="1"/>
</dbReference>
<dbReference type="PANTHER" id="PTHR42921:SF1">
    <property type="entry name" value="ACETOACETYL-COA SYNTHETASE"/>
    <property type="match status" value="1"/>
</dbReference>
<feature type="domain" description="AMP-dependent synthetase/ligase" evidence="5">
    <location>
        <begin position="107"/>
        <end position="478"/>
    </location>
</feature>
<dbReference type="PANTHER" id="PTHR42921">
    <property type="entry name" value="ACETOACETYL-COA SYNTHETASE"/>
    <property type="match status" value="1"/>
</dbReference>
<dbReference type="Proteomes" id="UP000233750">
    <property type="component" value="Unassembled WGS sequence"/>
</dbReference>
<dbReference type="InterPro" id="IPR000873">
    <property type="entry name" value="AMP-dep_synth/lig_dom"/>
</dbReference>
<sequence length="659" mass="71711">MTENAAAPEVLWRPDPNQVADSKIEAFRRWLRERRGVDLADYDDLWHYSVEHVPEFWAAVAEFFGVRWHEQPREILSGAMPDAKWFEGGTLNYAEHSLSPDTGGATKADDELAVIFHREDGLTEQFTYGDLRAHVAAARAALRAFGVGKGDRVVALAPNCPQTLIAFLATASLGAIWSSCSPDFGIRAIADRFTQIEPKVLIAVNGYAYHGRKFDIRDTVQQLREQLPSLEATVLVKYVGDGTLDGVVDWNAMLAEHAGGELAYEPVEASHPLWILYSSGTTGLPKGIVQSHGGIVVEHFKALGLQSGLGPGDRFFWFTTTGWMMWNFIVSGLLVGTTIVLYDGSPGHPDLNALWHLAEQHRITYFGTSAPFIQSCLKAGLAPAERYDLSALRVVGSTGAPLSPEGFRWIADAIGRDVQICSVSGGTDLCAGIVTAAPDVPVWLGELSCRALGVAAAAFDDRGEPVVEEVGELVITEPMPSMPVSFWNDPDGSRLREAYFEMYPGIWRHGDWVKITRRGSAVVYGRSDSTLNRGGVRMGTAEFYRVAEGFAQVADSLVIDTSAAGNDDGQLLCFVVLTAGATLEEVEPDLRKELRNALSPRHVPDRFIVVSEIPRTLNGKKCEVPVKRILSGVAPERAVSRDALANPAALAPFVELAAD</sequence>
<dbReference type="InterPro" id="IPR042099">
    <property type="entry name" value="ANL_N_sf"/>
</dbReference>
<dbReference type="OrthoDB" id="9803968at2"/>
<comment type="similarity">
    <text evidence="1">Belongs to the ATP-dependent AMP-binding enzyme family.</text>
</comment>
<dbReference type="CDD" id="cd05943">
    <property type="entry name" value="AACS"/>
    <property type="match status" value="1"/>
</dbReference>
<dbReference type="Pfam" id="PF16177">
    <property type="entry name" value="ACAS_N"/>
    <property type="match status" value="1"/>
</dbReference>
<dbReference type="GO" id="GO:0006629">
    <property type="term" value="P:lipid metabolic process"/>
    <property type="evidence" value="ECO:0007669"/>
    <property type="project" value="InterPro"/>
</dbReference>
<gene>
    <name evidence="7" type="ORF">ATK30_3533</name>
</gene>
<dbReference type="Gene3D" id="3.30.300.30">
    <property type="match status" value="1"/>
</dbReference>
<evidence type="ECO:0000313" key="7">
    <source>
        <dbReference type="EMBL" id="PKV92708.1"/>
    </source>
</evidence>
<accession>A0A2N3WFQ7</accession>
<keyword evidence="2" id="KW-0436">Ligase</keyword>
<keyword evidence="8" id="KW-1185">Reference proteome</keyword>
<keyword evidence="3" id="KW-0547">Nucleotide-binding</keyword>
<organism evidence="7 8">
    <name type="scientific">Amycolatopsis echigonensis</name>
    <dbReference type="NCBI Taxonomy" id="2576905"/>
    <lineage>
        <taxon>Bacteria</taxon>
        <taxon>Bacillati</taxon>
        <taxon>Actinomycetota</taxon>
        <taxon>Actinomycetes</taxon>
        <taxon>Pseudonocardiales</taxon>
        <taxon>Pseudonocardiaceae</taxon>
        <taxon>Amycolatopsis</taxon>
    </lineage>
</organism>
<evidence type="ECO:0000256" key="1">
    <source>
        <dbReference type="ARBA" id="ARBA00006432"/>
    </source>
</evidence>
<reference evidence="7 8" key="1">
    <citation type="submission" date="2017-12" db="EMBL/GenBank/DDBJ databases">
        <title>Sequencing the genomes of 1000 Actinobacteria strains.</title>
        <authorList>
            <person name="Klenk H.-P."/>
        </authorList>
    </citation>
    <scope>NUCLEOTIDE SEQUENCE [LARGE SCALE GENOMIC DNA]</scope>
    <source>
        <strain evidence="7 8">DSM 45165</strain>
    </source>
</reference>
<dbReference type="SUPFAM" id="SSF56801">
    <property type="entry name" value="Acetyl-CoA synthetase-like"/>
    <property type="match status" value="1"/>
</dbReference>
<dbReference type="RefSeq" id="WP_101436467.1">
    <property type="nucleotide sequence ID" value="NZ_PJMY01000003.1"/>
</dbReference>
<dbReference type="InterPro" id="IPR032387">
    <property type="entry name" value="ACAS_N"/>
</dbReference>
<evidence type="ECO:0000256" key="2">
    <source>
        <dbReference type="ARBA" id="ARBA00022598"/>
    </source>
</evidence>
<dbReference type="InterPro" id="IPR045851">
    <property type="entry name" value="AMP-bd_C_sf"/>
</dbReference>
<dbReference type="InterPro" id="IPR005914">
    <property type="entry name" value="Acac_CoA_synth"/>
</dbReference>
<protein>
    <submittedName>
        <fullName evidence="7">Acetoacetyl-CoA synthetase</fullName>
    </submittedName>
</protein>
<evidence type="ECO:0000256" key="3">
    <source>
        <dbReference type="ARBA" id="ARBA00022741"/>
    </source>
</evidence>
<keyword evidence="4" id="KW-0067">ATP-binding</keyword>
<dbReference type="Gene3D" id="3.40.50.12780">
    <property type="entry name" value="N-terminal domain of ligase-like"/>
    <property type="match status" value="1"/>
</dbReference>
<comment type="caution">
    <text evidence="7">The sequence shown here is derived from an EMBL/GenBank/DDBJ whole genome shotgun (WGS) entry which is preliminary data.</text>
</comment>
<dbReference type="Pfam" id="PF00501">
    <property type="entry name" value="AMP-binding"/>
    <property type="match status" value="1"/>
</dbReference>
<dbReference type="InterPro" id="IPR020845">
    <property type="entry name" value="AMP-binding_CS"/>
</dbReference>
<feature type="domain" description="Acetyl-coenzyme A synthetase N-terminal" evidence="6">
    <location>
        <begin position="42"/>
        <end position="95"/>
    </location>
</feature>
<dbReference type="PROSITE" id="PS00455">
    <property type="entry name" value="AMP_BINDING"/>
    <property type="match status" value="1"/>
</dbReference>
<proteinExistence type="inferred from homology"/>
<dbReference type="GO" id="GO:0030729">
    <property type="term" value="F:acetoacetate-CoA ligase activity"/>
    <property type="evidence" value="ECO:0007669"/>
    <property type="project" value="InterPro"/>
</dbReference>
<evidence type="ECO:0000259" key="5">
    <source>
        <dbReference type="Pfam" id="PF00501"/>
    </source>
</evidence>